<evidence type="ECO:0000256" key="1">
    <source>
        <dbReference type="SAM" id="MobiDB-lite"/>
    </source>
</evidence>
<accession>A0ABV5D1D1</accession>
<gene>
    <name evidence="2" type="ORF">AAFH96_34075</name>
</gene>
<evidence type="ECO:0000313" key="2">
    <source>
        <dbReference type="EMBL" id="MFB6398067.1"/>
    </source>
</evidence>
<proteinExistence type="predicted"/>
<keyword evidence="3" id="KW-1185">Reference proteome</keyword>
<dbReference type="EMBL" id="JBCGDC010000196">
    <property type="protein sequence ID" value="MFB6398067.1"/>
    <property type="molecule type" value="Genomic_DNA"/>
</dbReference>
<organism evidence="2 3">
    <name type="scientific">Polymorphospora lycopeni</name>
    <dbReference type="NCBI Taxonomy" id="3140240"/>
    <lineage>
        <taxon>Bacteria</taxon>
        <taxon>Bacillati</taxon>
        <taxon>Actinomycetota</taxon>
        <taxon>Actinomycetes</taxon>
        <taxon>Micromonosporales</taxon>
        <taxon>Micromonosporaceae</taxon>
        <taxon>Polymorphospora</taxon>
    </lineage>
</organism>
<comment type="caution">
    <text evidence="2">The sequence shown here is derived from an EMBL/GenBank/DDBJ whole genome shotgun (WGS) entry which is preliminary data.</text>
</comment>
<feature type="non-terminal residue" evidence="2">
    <location>
        <position position="1"/>
    </location>
</feature>
<sequence length="63" mass="6395">AADFGAAPAERDALDRITARLVAALGRAEFDALVARGRDLGPAEARALVRPSPATAPPAGTSR</sequence>
<protein>
    <submittedName>
        <fullName evidence="2">Uncharacterized protein</fullName>
    </submittedName>
</protein>
<reference evidence="2 3" key="1">
    <citation type="submission" date="2024-04" db="EMBL/GenBank/DDBJ databases">
        <title>Polymorphospora sp. isolated from Baiyangdian Lake in Xiong'an New Area.</title>
        <authorList>
            <person name="Zhang X."/>
            <person name="Liu J."/>
        </authorList>
    </citation>
    <scope>NUCLEOTIDE SEQUENCE [LARGE SCALE GENOMIC DNA]</scope>
    <source>
        <strain evidence="2 3">2-325</strain>
    </source>
</reference>
<name>A0ABV5D1D1_9ACTN</name>
<dbReference type="Proteomes" id="UP001582793">
    <property type="component" value="Unassembled WGS sequence"/>
</dbReference>
<evidence type="ECO:0000313" key="3">
    <source>
        <dbReference type="Proteomes" id="UP001582793"/>
    </source>
</evidence>
<dbReference type="RefSeq" id="WP_375736953.1">
    <property type="nucleotide sequence ID" value="NZ_JBCGDC010000196.1"/>
</dbReference>
<feature type="compositionally biased region" description="Low complexity" evidence="1">
    <location>
        <begin position="51"/>
        <end position="63"/>
    </location>
</feature>
<feature type="region of interest" description="Disordered" evidence="1">
    <location>
        <begin position="42"/>
        <end position="63"/>
    </location>
</feature>